<dbReference type="InterPro" id="IPR015928">
    <property type="entry name" value="Aconitase/3IPM_dehydase_swvl"/>
</dbReference>
<organism evidence="9 10">
    <name type="scientific">Futiania mangrovi</name>
    <dbReference type="NCBI Taxonomy" id="2959716"/>
    <lineage>
        <taxon>Bacteria</taxon>
        <taxon>Pseudomonadati</taxon>
        <taxon>Pseudomonadota</taxon>
        <taxon>Alphaproteobacteria</taxon>
        <taxon>Futianiales</taxon>
        <taxon>Futianiaceae</taxon>
        <taxon>Futiania</taxon>
    </lineage>
</organism>
<evidence type="ECO:0000256" key="7">
    <source>
        <dbReference type="ARBA" id="ARBA00023304"/>
    </source>
</evidence>
<dbReference type="EC" id="4.2.1.33" evidence="3"/>
<comment type="pathway">
    <text evidence="2">Amino-acid biosynthesis; L-leucine biosynthesis; L-leucine from 3-methyl-2-oxobutanoate: step 2/4.</text>
</comment>
<dbReference type="Pfam" id="PF00694">
    <property type="entry name" value="Aconitase_C"/>
    <property type="match status" value="1"/>
</dbReference>
<dbReference type="InterPro" id="IPR011827">
    <property type="entry name" value="LeuD_type2/HacB/DmdB"/>
</dbReference>
<evidence type="ECO:0000256" key="3">
    <source>
        <dbReference type="ARBA" id="ARBA00011998"/>
    </source>
</evidence>
<dbReference type="InterPro" id="IPR050075">
    <property type="entry name" value="LeuD"/>
</dbReference>
<comment type="catalytic activity">
    <reaction evidence="1">
        <text>(2R,3S)-3-isopropylmalate = (2S)-2-isopropylmalate</text>
        <dbReference type="Rhea" id="RHEA:32287"/>
        <dbReference type="ChEBI" id="CHEBI:1178"/>
        <dbReference type="ChEBI" id="CHEBI:35121"/>
        <dbReference type="EC" id="4.2.1.33"/>
    </reaction>
</comment>
<evidence type="ECO:0000256" key="4">
    <source>
        <dbReference type="ARBA" id="ARBA00022430"/>
    </source>
</evidence>
<comment type="caution">
    <text evidence="9">The sequence shown here is derived from an EMBL/GenBank/DDBJ whole genome shotgun (WGS) entry which is preliminary data.</text>
</comment>
<evidence type="ECO:0000256" key="6">
    <source>
        <dbReference type="ARBA" id="ARBA00023239"/>
    </source>
</evidence>
<sequence length="170" mass="18372">MTIRGKTWKFGDHINTDLILPGPVMLMPYDEQPRHVFAANRPGWVDEVGAGDVLIAGRNFGTGSGRPAARSLKVLGLSCLVAESINGLFFRNCVNYGFPAMECPGVSEAFEEGDGAEVDFAAFTVRNARTGQTLQGRRFPEMLLKIIEAGGIYPLMEAQGLLAEPNPETA</sequence>
<dbReference type="PANTHER" id="PTHR43345:SF9">
    <property type="entry name" value="3-ISOPROPYLMALATE DEHYDRATASE SMALL SUBUNIT"/>
    <property type="match status" value="1"/>
</dbReference>
<keyword evidence="10" id="KW-1185">Reference proteome</keyword>
<dbReference type="NCBIfam" id="TIGR02087">
    <property type="entry name" value="LEUD_arch"/>
    <property type="match status" value="1"/>
</dbReference>
<dbReference type="Gene3D" id="3.20.19.10">
    <property type="entry name" value="Aconitase, domain 4"/>
    <property type="match status" value="1"/>
</dbReference>
<accession>A0A9J6PED3</accession>
<feature type="domain" description="Aconitase A/isopropylmalate dehydratase small subunit swivel" evidence="8">
    <location>
        <begin position="50"/>
        <end position="98"/>
    </location>
</feature>
<dbReference type="Proteomes" id="UP001055804">
    <property type="component" value="Unassembled WGS sequence"/>
</dbReference>
<reference evidence="9" key="1">
    <citation type="submission" date="2022-06" db="EMBL/GenBank/DDBJ databases">
        <title>Isolation and Genomics of Futiania mangrovii gen. nov., sp. nov., a Rare and Metabolically-versatile member in the Class Alphaproteobacteria.</title>
        <authorList>
            <person name="Liu L."/>
            <person name="Huang W.-C."/>
            <person name="Pan J."/>
            <person name="Li J."/>
            <person name="Huang Y."/>
            <person name="Du H."/>
            <person name="Liu Y."/>
            <person name="Li M."/>
        </authorList>
    </citation>
    <scope>NUCLEOTIDE SEQUENCE</scope>
    <source>
        <strain evidence="9">FT118</strain>
    </source>
</reference>
<keyword evidence="5" id="KW-0028">Amino-acid biosynthesis</keyword>
<dbReference type="AlphaFoldDB" id="A0A9J6PED3"/>
<evidence type="ECO:0000256" key="1">
    <source>
        <dbReference type="ARBA" id="ARBA00000491"/>
    </source>
</evidence>
<evidence type="ECO:0000313" key="10">
    <source>
        <dbReference type="Proteomes" id="UP001055804"/>
    </source>
</evidence>
<dbReference type="SUPFAM" id="SSF52016">
    <property type="entry name" value="LeuD/IlvD-like"/>
    <property type="match status" value="1"/>
</dbReference>
<evidence type="ECO:0000259" key="8">
    <source>
        <dbReference type="Pfam" id="PF00694"/>
    </source>
</evidence>
<dbReference type="GO" id="GO:0009098">
    <property type="term" value="P:L-leucine biosynthetic process"/>
    <property type="evidence" value="ECO:0007669"/>
    <property type="project" value="UniProtKB-KW"/>
</dbReference>
<gene>
    <name evidence="9" type="ORF">NJQ99_11515</name>
</gene>
<evidence type="ECO:0000256" key="5">
    <source>
        <dbReference type="ARBA" id="ARBA00022605"/>
    </source>
</evidence>
<dbReference type="PANTHER" id="PTHR43345">
    <property type="entry name" value="3-ISOPROPYLMALATE DEHYDRATASE SMALL SUBUNIT 2-RELATED-RELATED"/>
    <property type="match status" value="1"/>
</dbReference>
<proteinExistence type="predicted"/>
<dbReference type="EMBL" id="JAMZFT010000002">
    <property type="protein sequence ID" value="MCP1337041.1"/>
    <property type="molecule type" value="Genomic_DNA"/>
</dbReference>
<dbReference type="GO" id="GO:0003861">
    <property type="term" value="F:3-isopropylmalate dehydratase activity"/>
    <property type="evidence" value="ECO:0007669"/>
    <property type="project" value="UniProtKB-EC"/>
</dbReference>
<dbReference type="RefSeq" id="WP_269332979.1">
    <property type="nucleotide sequence ID" value="NZ_JAMZFT010000002.1"/>
</dbReference>
<evidence type="ECO:0000313" key="9">
    <source>
        <dbReference type="EMBL" id="MCP1337041.1"/>
    </source>
</evidence>
<dbReference type="InterPro" id="IPR000573">
    <property type="entry name" value="AconitaseA/IPMdHydase_ssu_swvl"/>
</dbReference>
<evidence type="ECO:0000256" key="2">
    <source>
        <dbReference type="ARBA" id="ARBA00004729"/>
    </source>
</evidence>
<protein>
    <recommendedName>
        <fullName evidence="3">3-isopropylmalate dehydratase</fullName>
        <ecNumber evidence="3">4.2.1.33</ecNumber>
    </recommendedName>
</protein>
<keyword evidence="7" id="KW-0100">Branched-chain amino acid biosynthesis</keyword>
<name>A0A9J6PED3_9PROT</name>
<keyword evidence="4" id="KW-0432">Leucine biosynthesis</keyword>
<keyword evidence="6" id="KW-0456">Lyase</keyword>